<dbReference type="PANTHER" id="PTHR11820:SF7">
    <property type="entry name" value="ACYLPYRUVASE FAHD1, MITOCHONDRIAL"/>
    <property type="match status" value="1"/>
</dbReference>
<dbReference type="Gene3D" id="3.90.850.10">
    <property type="entry name" value="Fumarylacetoacetase-like, C-terminal domain"/>
    <property type="match status" value="1"/>
</dbReference>
<dbReference type="AlphaFoldDB" id="A0A859FHM4"/>
<evidence type="ECO:0000313" key="5">
    <source>
        <dbReference type="Proteomes" id="UP000318138"/>
    </source>
</evidence>
<accession>A0A859FHM4</accession>
<keyword evidence="5" id="KW-1185">Reference proteome</keyword>
<keyword evidence="4" id="KW-0378">Hydrolase</keyword>
<dbReference type="Pfam" id="PF01557">
    <property type="entry name" value="FAA_hydrolase"/>
    <property type="match status" value="1"/>
</dbReference>
<dbReference type="PANTHER" id="PTHR11820">
    <property type="entry name" value="ACYLPYRUVASE"/>
    <property type="match status" value="1"/>
</dbReference>
<gene>
    <name evidence="4" type="ORF">FLK61_36455</name>
</gene>
<keyword evidence="2" id="KW-0479">Metal-binding</keyword>
<comment type="similarity">
    <text evidence="1">Belongs to the FAH family.</text>
</comment>
<sequence length="206" mass="22497">MNIICVGLNYALHAKEMKSAAPSKPVLFSKPSHALVEQPEEIVLPKGRGRVDYEAELVLKLKDTYETGADLADCVEAFTLGLDLTLRDEQAWAKENGKPWLVAKGFKGSAIIGEWQPFISEEDFLEQAFRLTINGETRQQGSPRDMTFSVRELLEYGVDVVGLGKGDLLFTGTPDGIGPLHEGDKLQLSLVSSGKVLHKSVVVGKS</sequence>
<protein>
    <submittedName>
        <fullName evidence="4">Fumarylacetoacetate hydrolase family protein</fullName>
    </submittedName>
</protein>
<evidence type="ECO:0000313" key="4">
    <source>
        <dbReference type="EMBL" id="QKS72152.1"/>
    </source>
</evidence>
<name>A0A859FHM4_9BACI</name>
<organism evidence="4 5">
    <name type="scientific">Paenalkalicoccus suaedae</name>
    <dbReference type="NCBI Taxonomy" id="2592382"/>
    <lineage>
        <taxon>Bacteria</taxon>
        <taxon>Bacillati</taxon>
        <taxon>Bacillota</taxon>
        <taxon>Bacilli</taxon>
        <taxon>Bacillales</taxon>
        <taxon>Bacillaceae</taxon>
        <taxon>Paenalkalicoccus</taxon>
    </lineage>
</organism>
<feature type="domain" description="Fumarylacetoacetase-like C-terminal" evidence="3">
    <location>
        <begin position="3"/>
        <end position="191"/>
    </location>
</feature>
<dbReference type="InterPro" id="IPR011234">
    <property type="entry name" value="Fumarylacetoacetase-like_C"/>
</dbReference>
<evidence type="ECO:0000259" key="3">
    <source>
        <dbReference type="Pfam" id="PF01557"/>
    </source>
</evidence>
<dbReference type="SUPFAM" id="SSF56529">
    <property type="entry name" value="FAH"/>
    <property type="match status" value="1"/>
</dbReference>
<evidence type="ECO:0000256" key="2">
    <source>
        <dbReference type="ARBA" id="ARBA00022723"/>
    </source>
</evidence>
<dbReference type="GO" id="GO:0018773">
    <property type="term" value="F:acetylpyruvate hydrolase activity"/>
    <property type="evidence" value="ECO:0007669"/>
    <property type="project" value="TreeGrafter"/>
</dbReference>
<reference evidence="5" key="1">
    <citation type="submission" date="2019-07" db="EMBL/GenBank/DDBJ databases">
        <title>Bacillus alkalisoli sp. nov. isolated from saline soil.</title>
        <authorList>
            <person name="Sun J.-Q."/>
            <person name="Xu L."/>
        </authorList>
    </citation>
    <scope>NUCLEOTIDE SEQUENCE [LARGE SCALE GENOMIC DNA]</scope>
    <source>
        <strain evidence="5">M4U3P1</strain>
    </source>
</reference>
<dbReference type="KEGG" id="psua:FLK61_36455"/>
<dbReference type="InterPro" id="IPR036663">
    <property type="entry name" value="Fumarylacetoacetase_C_sf"/>
</dbReference>
<dbReference type="RefSeq" id="WP_176010136.1">
    <property type="nucleotide sequence ID" value="NZ_CP041372.2"/>
</dbReference>
<dbReference type="EMBL" id="CP041372">
    <property type="protein sequence ID" value="QKS72152.1"/>
    <property type="molecule type" value="Genomic_DNA"/>
</dbReference>
<proteinExistence type="inferred from homology"/>
<evidence type="ECO:0000256" key="1">
    <source>
        <dbReference type="ARBA" id="ARBA00010211"/>
    </source>
</evidence>
<dbReference type="GO" id="GO:0046872">
    <property type="term" value="F:metal ion binding"/>
    <property type="evidence" value="ECO:0007669"/>
    <property type="project" value="UniProtKB-KW"/>
</dbReference>
<dbReference type="Proteomes" id="UP000318138">
    <property type="component" value="Chromosome"/>
</dbReference>